<evidence type="ECO:0000313" key="1">
    <source>
        <dbReference type="EMBL" id="NYE71881.1"/>
    </source>
</evidence>
<dbReference type="EMBL" id="JACCBU010000001">
    <property type="protein sequence ID" value="NYE71881.1"/>
    <property type="molecule type" value="Genomic_DNA"/>
</dbReference>
<proteinExistence type="predicted"/>
<sequence>MAGGWSTTRRHVAEEITLLCPNHHSEKTRGFLPEKLVELADCRPANLQAASTPGYAMAYGDNAITVEIGTTEFTLKRGMKRFVGVVVHGIPLFSTRVESGRHLVSAVVLDLANQVQLLLDDNELRFKTRHWDAEFIGSTLTIRHGPRDVILRVRFSAPDRVIFDRGRLMCNGVEIDTAGQAGPFAFSRSKFEGRDAGIALGLHAKAIDASLRAENVIRKEGNWSDNRVGWLASDVRSSVSTRAEPFVRNWRIGPILDWKWIF</sequence>
<accession>A0A7Y9LDF8</accession>
<gene>
    <name evidence="1" type="ORF">BKA15_003210</name>
</gene>
<dbReference type="AlphaFoldDB" id="A0A7Y9LDF8"/>
<keyword evidence="2" id="KW-1185">Reference proteome</keyword>
<reference evidence="1 2" key="1">
    <citation type="submission" date="2020-07" db="EMBL/GenBank/DDBJ databases">
        <title>Sequencing the genomes of 1000 actinobacteria strains.</title>
        <authorList>
            <person name="Klenk H.-P."/>
        </authorList>
    </citation>
    <scope>NUCLEOTIDE SEQUENCE [LARGE SCALE GENOMIC DNA]</scope>
    <source>
        <strain evidence="1 2">DSM 22083</strain>
    </source>
</reference>
<dbReference type="RefSeq" id="WP_179752331.1">
    <property type="nucleotide sequence ID" value="NZ_JACCBU010000001.1"/>
</dbReference>
<name>A0A7Y9LDF8_9ACTN</name>
<organism evidence="1 2">
    <name type="scientific">Microlunatus parietis</name>
    <dbReference type="NCBI Taxonomy" id="682979"/>
    <lineage>
        <taxon>Bacteria</taxon>
        <taxon>Bacillati</taxon>
        <taxon>Actinomycetota</taxon>
        <taxon>Actinomycetes</taxon>
        <taxon>Propionibacteriales</taxon>
        <taxon>Propionibacteriaceae</taxon>
        <taxon>Microlunatus</taxon>
    </lineage>
</organism>
<evidence type="ECO:0000313" key="2">
    <source>
        <dbReference type="Proteomes" id="UP000569914"/>
    </source>
</evidence>
<comment type="caution">
    <text evidence="1">The sequence shown here is derived from an EMBL/GenBank/DDBJ whole genome shotgun (WGS) entry which is preliminary data.</text>
</comment>
<protein>
    <submittedName>
        <fullName evidence="1">Uncharacterized protein</fullName>
    </submittedName>
</protein>
<dbReference type="Proteomes" id="UP000569914">
    <property type="component" value="Unassembled WGS sequence"/>
</dbReference>